<dbReference type="GO" id="GO:0003700">
    <property type="term" value="F:DNA-binding transcription factor activity"/>
    <property type="evidence" value="ECO:0007669"/>
    <property type="project" value="InterPro"/>
</dbReference>
<gene>
    <name evidence="5" type="ORF">EGT74_16885</name>
</gene>
<keyword evidence="1" id="KW-0805">Transcription regulation</keyword>
<dbReference type="Pfam" id="PF12833">
    <property type="entry name" value="HTH_18"/>
    <property type="match status" value="1"/>
</dbReference>
<proteinExistence type="predicted"/>
<feature type="domain" description="HTH araC/xylS-type" evidence="4">
    <location>
        <begin position="182"/>
        <end position="280"/>
    </location>
</feature>
<reference evidence="5 6" key="1">
    <citation type="submission" date="2018-11" db="EMBL/GenBank/DDBJ databases">
        <title>Chitinophaga lutea sp.nov., isolate from arsenic contaminated soil.</title>
        <authorList>
            <person name="Zong Y."/>
        </authorList>
    </citation>
    <scope>NUCLEOTIDE SEQUENCE [LARGE SCALE GENOMIC DNA]</scope>
    <source>
        <strain evidence="5 6">ZY74</strain>
    </source>
</reference>
<dbReference type="Proteomes" id="UP000278351">
    <property type="component" value="Unassembled WGS sequence"/>
</dbReference>
<evidence type="ECO:0000313" key="6">
    <source>
        <dbReference type="Proteomes" id="UP000278351"/>
    </source>
</evidence>
<evidence type="ECO:0000256" key="1">
    <source>
        <dbReference type="ARBA" id="ARBA00023015"/>
    </source>
</evidence>
<keyword evidence="3" id="KW-0804">Transcription</keyword>
<dbReference type="GO" id="GO:0043565">
    <property type="term" value="F:sequence-specific DNA binding"/>
    <property type="evidence" value="ECO:0007669"/>
    <property type="project" value="InterPro"/>
</dbReference>
<dbReference type="PANTHER" id="PTHR43280:SF32">
    <property type="entry name" value="TRANSCRIPTIONAL REGULATORY PROTEIN"/>
    <property type="match status" value="1"/>
</dbReference>
<accession>A0A3N4PUJ5</accession>
<dbReference type="InterPro" id="IPR020449">
    <property type="entry name" value="Tscrpt_reg_AraC-type_HTH"/>
</dbReference>
<evidence type="ECO:0000256" key="3">
    <source>
        <dbReference type="ARBA" id="ARBA00023163"/>
    </source>
</evidence>
<dbReference type="AlphaFoldDB" id="A0A3N4PUJ5"/>
<keyword evidence="2" id="KW-0238">DNA-binding</keyword>
<protein>
    <submittedName>
        <fullName evidence="5">Helix-turn-helix domain-containing protein</fullName>
    </submittedName>
</protein>
<dbReference type="PRINTS" id="PR00032">
    <property type="entry name" value="HTHARAC"/>
</dbReference>
<dbReference type="InterPro" id="IPR009057">
    <property type="entry name" value="Homeodomain-like_sf"/>
</dbReference>
<dbReference type="EMBL" id="RPDH01000002">
    <property type="protein sequence ID" value="RPE08711.1"/>
    <property type="molecule type" value="Genomic_DNA"/>
</dbReference>
<dbReference type="RefSeq" id="WP_123847706.1">
    <property type="nucleotide sequence ID" value="NZ_RPDH01000002.1"/>
</dbReference>
<name>A0A3N4PUJ5_9BACT</name>
<dbReference type="PROSITE" id="PS01124">
    <property type="entry name" value="HTH_ARAC_FAMILY_2"/>
    <property type="match status" value="1"/>
</dbReference>
<dbReference type="SMART" id="SM00342">
    <property type="entry name" value="HTH_ARAC"/>
    <property type="match status" value="1"/>
</dbReference>
<dbReference type="OrthoDB" id="1096411at2"/>
<dbReference type="Gene3D" id="1.10.10.60">
    <property type="entry name" value="Homeodomain-like"/>
    <property type="match status" value="1"/>
</dbReference>
<dbReference type="InterPro" id="IPR037923">
    <property type="entry name" value="HTH-like"/>
</dbReference>
<dbReference type="InterPro" id="IPR018060">
    <property type="entry name" value="HTH_AraC"/>
</dbReference>
<dbReference type="SUPFAM" id="SSF46689">
    <property type="entry name" value="Homeodomain-like"/>
    <property type="match status" value="1"/>
</dbReference>
<dbReference type="Pfam" id="PF02311">
    <property type="entry name" value="AraC_binding"/>
    <property type="match status" value="1"/>
</dbReference>
<sequence length="282" mass="31854">MSANTHIPLRHIAPPPGEAGFSGDFTIRDVADMLAGKDMVQELHRHDFYYLLALQKGAGTHAIDFTPYAIRDHVVFFMRPGQVHELTLHTDSTGYLLAFKADISDGELLRRTAAQNAYYFDAGEFGRLLSLLADMFREYINKPHEHLKVIKANLSIFLINLIRQQDDSPTGTAGHYRQERFAEFSSLLETHITTHKQVSAYAAMLHLSPYQLNAITKSVAGKTCSALIDGQIVLEAQRLLLATTAQVSQVAFHLGFEDVSYFIRFFRKQTGFTPEAFRENYR</sequence>
<dbReference type="InterPro" id="IPR003313">
    <property type="entry name" value="AraC-bd"/>
</dbReference>
<comment type="caution">
    <text evidence="5">The sequence shown here is derived from an EMBL/GenBank/DDBJ whole genome shotgun (WGS) entry which is preliminary data.</text>
</comment>
<dbReference type="PANTHER" id="PTHR43280">
    <property type="entry name" value="ARAC-FAMILY TRANSCRIPTIONAL REGULATOR"/>
    <property type="match status" value="1"/>
</dbReference>
<keyword evidence="6" id="KW-1185">Reference proteome</keyword>
<evidence type="ECO:0000259" key="4">
    <source>
        <dbReference type="PROSITE" id="PS01124"/>
    </source>
</evidence>
<evidence type="ECO:0000313" key="5">
    <source>
        <dbReference type="EMBL" id="RPE08711.1"/>
    </source>
</evidence>
<evidence type="ECO:0000256" key="2">
    <source>
        <dbReference type="ARBA" id="ARBA00023125"/>
    </source>
</evidence>
<dbReference type="SUPFAM" id="SSF51215">
    <property type="entry name" value="Regulatory protein AraC"/>
    <property type="match status" value="1"/>
</dbReference>
<organism evidence="5 6">
    <name type="scientific">Chitinophaga lutea</name>
    <dbReference type="NCBI Taxonomy" id="2488634"/>
    <lineage>
        <taxon>Bacteria</taxon>
        <taxon>Pseudomonadati</taxon>
        <taxon>Bacteroidota</taxon>
        <taxon>Chitinophagia</taxon>
        <taxon>Chitinophagales</taxon>
        <taxon>Chitinophagaceae</taxon>
        <taxon>Chitinophaga</taxon>
    </lineage>
</organism>